<accession>A0A3L9ZTW6</accession>
<sequence length="150" mass="16630">MNPFTTVLFLFFFINFSYAQQRGIYLTSKKGSGHTYLVENRRIKVKLHNNQKIAGNFKIIDTATIVIKGTEIKIDSILKIRKASTFSTVLSPISIASGGLLTMAGVSVLTSGGYLASVGIIPMVYGSVFIIVPLIGKQHKRDKWNYKIEN</sequence>
<dbReference type="Proteomes" id="UP000280368">
    <property type="component" value="Unassembled WGS sequence"/>
</dbReference>
<comment type="caution">
    <text evidence="2">The sequence shown here is derived from an EMBL/GenBank/DDBJ whole genome shotgun (WGS) entry which is preliminary data.</text>
</comment>
<evidence type="ECO:0000256" key="1">
    <source>
        <dbReference type="SAM" id="Phobius"/>
    </source>
</evidence>
<organism evidence="2 3">
    <name type="scientific">Flavobacterium weaverense</name>
    <dbReference type="NCBI Taxonomy" id="271156"/>
    <lineage>
        <taxon>Bacteria</taxon>
        <taxon>Pseudomonadati</taxon>
        <taxon>Bacteroidota</taxon>
        <taxon>Flavobacteriia</taxon>
        <taxon>Flavobacteriales</taxon>
        <taxon>Flavobacteriaceae</taxon>
        <taxon>Flavobacterium</taxon>
    </lineage>
</organism>
<evidence type="ECO:0000313" key="2">
    <source>
        <dbReference type="EMBL" id="RMA74749.1"/>
    </source>
</evidence>
<keyword evidence="1" id="KW-0812">Transmembrane</keyword>
<evidence type="ECO:0000313" key="3">
    <source>
        <dbReference type="Proteomes" id="UP000280368"/>
    </source>
</evidence>
<name>A0A3L9ZTW6_9FLAO</name>
<keyword evidence="3" id="KW-1185">Reference proteome</keyword>
<proteinExistence type="predicted"/>
<protein>
    <submittedName>
        <fullName evidence="2">Uncharacterized protein</fullName>
    </submittedName>
</protein>
<dbReference type="RefSeq" id="WP_121925732.1">
    <property type="nucleotide sequence ID" value="NZ_CBCSGA010000014.1"/>
</dbReference>
<dbReference type="EMBL" id="REFH01000010">
    <property type="protein sequence ID" value="RMA74749.1"/>
    <property type="molecule type" value="Genomic_DNA"/>
</dbReference>
<gene>
    <name evidence="2" type="ORF">BC961_2076</name>
</gene>
<feature type="transmembrane region" description="Helical" evidence="1">
    <location>
        <begin position="113"/>
        <end position="135"/>
    </location>
</feature>
<reference evidence="2 3" key="1">
    <citation type="submission" date="2018-10" db="EMBL/GenBank/DDBJ databases">
        <title>Genomic Encyclopedia of Archaeal and Bacterial Type Strains, Phase II (KMG-II): from individual species to whole genera.</title>
        <authorList>
            <person name="Goeker M."/>
        </authorList>
    </citation>
    <scope>NUCLEOTIDE SEQUENCE [LARGE SCALE GENOMIC DNA]</scope>
    <source>
        <strain evidence="2 3">DSM 19727</strain>
    </source>
</reference>
<dbReference type="OrthoDB" id="1447510at2"/>
<dbReference type="AlphaFoldDB" id="A0A3L9ZTW6"/>
<keyword evidence="1" id="KW-0472">Membrane</keyword>
<keyword evidence="1" id="KW-1133">Transmembrane helix</keyword>